<dbReference type="OrthoDB" id="9800945at2"/>
<feature type="domain" description="N-acetyltransferase" evidence="1">
    <location>
        <begin position="5"/>
        <end position="90"/>
    </location>
</feature>
<name>A0A5C8PIP7_9HYPH</name>
<dbReference type="PANTHER" id="PTHR31435:SF10">
    <property type="entry name" value="BSR4717 PROTEIN"/>
    <property type="match status" value="1"/>
</dbReference>
<sequence>MTTVHDNKAQGRYELTAGDALAVAYYHPQDGCLVFTHTEVPRALRGQGIASRLIEGALDDARAQGRCVVPACSFVADFIDRHPQYRDLLR</sequence>
<dbReference type="SUPFAM" id="SSF55729">
    <property type="entry name" value="Acyl-CoA N-acyltransferases (Nat)"/>
    <property type="match status" value="1"/>
</dbReference>
<dbReference type="GO" id="GO:0016740">
    <property type="term" value="F:transferase activity"/>
    <property type="evidence" value="ECO:0007669"/>
    <property type="project" value="UniProtKB-KW"/>
</dbReference>
<dbReference type="RefSeq" id="WP_147848734.1">
    <property type="nucleotide sequence ID" value="NZ_VDUZ01000023.1"/>
</dbReference>
<dbReference type="PANTHER" id="PTHR31435">
    <property type="entry name" value="PROTEIN NATD1"/>
    <property type="match status" value="1"/>
</dbReference>
<accession>A0A5C8PIP7</accession>
<dbReference type="Pfam" id="PF14542">
    <property type="entry name" value="Acetyltransf_CG"/>
    <property type="match status" value="1"/>
</dbReference>
<protein>
    <submittedName>
        <fullName evidence="2">N-acetyltransferase</fullName>
    </submittedName>
</protein>
<comment type="caution">
    <text evidence="2">The sequence shown here is derived from an EMBL/GenBank/DDBJ whole genome shotgun (WGS) entry which is preliminary data.</text>
</comment>
<dbReference type="Gene3D" id="3.40.630.30">
    <property type="match status" value="1"/>
</dbReference>
<dbReference type="PROSITE" id="PS51729">
    <property type="entry name" value="GNAT_YJDJ"/>
    <property type="match status" value="1"/>
</dbReference>
<organism evidence="2 3">
    <name type="scientific">Vineibacter terrae</name>
    <dbReference type="NCBI Taxonomy" id="2586908"/>
    <lineage>
        <taxon>Bacteria</taxon>
        <taxon>Pseudomonadati</taxon>
        <taxon>Pseudomonadota</taxon>
        <taxon>Alphaproteobacteria</taxon>
        <taxon>Hyphomicrobiales</taxon>
        <taxon>Vineibacter</taxon>
    </lineage>
</organism>
<dbReference type="AlphaFoldDB" id="A0A5C8PIP7"/>
<dbReference type="CDD" id="cd04301">
    <property type="entry name" value="NAT_SF"/>
    <property type="match status" value="1"/>
</dbReference>
<keyword evidence="2" id="KW-0808">Transferase</keyword>
<evidence type="ECO:0000313" key="3">
    <source>
        <dbReference type="Proteomes" id="UP000321638"/>
    </source>
</evidence>
<dbReference type="InterPro" id="IPR045057">
    <property type="entry name" value="Gcn5-rel_NAT"/>
</dbReference>
<dbReference type="InterPro" id="IPR031165">
    <property type="entry name" value="GNAT_YJDJ"/>
</dbReference>
<dbReference type="Proteomes" id="UP000321638">
    <property type="component" value="Unassembled WGS sequence"/>
</dbReference>
<proteinExistence type="predicted"/>
<dbReference type="InterPro" id="IPR016181">
    <property type="entry name" value="Acyl_CoA_acyltransferase"/>
</dbReference>
<evidence type="ECO:0000259" key="1">
    <source>
        <dbReference type="PROSITE" id="PS51729"/>
    </source>
</evidence>
<evidence type="ECO:0000313" key="2">
    <source>
        <dbReference type="EMBL" id="TXL73690.1"/>
    </source>
</evidence>
<reference evidence="2 3" key="1">
    <citation type="submission" date="2019-06" db="EMBL/GenBank/DDBJ databases">
        <title>New taxonomy in bacterial strain CC-CFT640, isolated from vineyard.</title>
        <authorList>
            <person name="Lin S.-Y."/>
            <person name="Tsai C.-F."/>
            <person name="Young C.-C."/>
        </authorList>
    </citation>
    <scope>NUCLEOTIDE SEQUENCE [LARGE SCALE GENOMIC DNA]</scope>
    <source>
        <strain evidence="2 3">CC-CFT640</strain>
    </source>
</reference>
<dbReference type="EMBL" id="VDUZ01000023">
    <property type="protein sequence ID" value="TXL73690.1"/>
    <property type="molecule type" value="Genomic_DNA"/>
</dbReference>
<gene>
    <name evidence="2" type="ORF">FHP25_19975</name>
</gene>
<keyword evidence="3" id="KW-1185">Reference proteome</keyword>